<dbReference type="EMBL" id="CP021659">
    <property type="protein sequence ID" value="AWK14107.1"/>
    <property type="molecule type" value="Genomic_DNA"/>
</dbReference>
<reference evidence="2 3" key="1">
    <citation type="submission" date="2017-05" db="EMBL/GenBank/DDBJ databases">
        <title>Genome sequence of Candidatus Fukatsuia symbiotica and Candidatus Hamiltonella defensa from Acyrthosiphon pisum strain 5D.</title>
        <authorList>
            <person name="Patel V.A."/>
            <person name="Chevignon G."/>
            <person name="Russell J.A."/>
            <person name="Oliver K.M."/>
        </authorList>
    </citation>
    <scope>NUCLEOTIDE SEQUENCE [LARGE SCALE GENOMIC DNA]</scope>
    <source>
        <strain evidence="2 3">5D</strain>
    </source>
</reference>
<evidence type="ECO:0000313" key="2">
    <source>
        <dbReference type="EMBL" id="AWK14107.1"/>
    </source>
</evidence>
<accession>A0A2U8I4N6</accession>
<protein>
    <submittedName>
        <fullName evidence="2">Uncharacterized protein</fullName>
    </submittedName>
</protein>
<organism evidence="2 3">
    <name type="scientific">Candidatus Fukatsuia symbiotica</name>
    <dbReference type="NCBI Taxonomy" id="1878942"/>
    <lineage>
        <taxon>Bacteria</taxon>
        <taxon>Pseudomonadati</taxon>
        <taxon>Pseudomonadota</taxon>
        <taxon>Gammaproteobacteria</taxon>
        <taxon>Enterobacterales</taxon>
        <taxon>Yersiniaceae</taxon>
        <taxon>Candidatus Fukatsuia</taxon>
    </lineage>
</organism>
<dbReference type="KEGG" id="fsm:CCS41_05840"/>
<dbReference type="OrthoDB" id="231481at91347"/>
<keyword evidence="3" id="KW-1185">Reference proteome</keyword>
<feature type="signal peptide" evidence="1">
    <location>
        <begin position="1"/>
        <end position="22"/>
    </location>
</feature>
<sequence length="81" mass="9429">MKNIKKFLMVLPILLLPMHAQAIQERPRDCEAPWDGLMPIGTCYEPKSIIDSATTDIRFVHMRELTNKVLYPFYLKILVLV</sequence>
<evidence type="ECO:0000313" key="3">
    <source>
        <dbReference type="Proteomes" id="UP000261875"/>
    </source>
</evidence>
<keyword evidence="1" id="KW-0732">Signal</keyword>
<dbReference type="AlphaFoldDB" id="A0A2U8I4N6"/>
<dbReference type="Proteomes" id="UP000261875">
    <property type="component" value="Chromosome"/>
</dbReference>
<proteinExistence type="predicted"/>
<name>A0A2U8I4N6_9GAMM</name>
<evidence type="ECO:0000256" key="1">
    <source>
        <dbReference type="SAM" id="SignalP"/>
    </source>
</evidence>
<gene>
    <name evidence="2" type="ORF">CCS41_05840</name>
</gene>
<feature type="chain" id="PRO_5016101024" evidence="1">
    <location>
        <begin position="23"/>
        <end position="81"/>
    </location>
</feature>